<organism evidence="1 2">
    <name type="scientific">Okeania hirsuta</name>
    <dbReference type="NCBI Taxonomy" id="1458930"/>
    <lineage>
        <taxon>Bacteria</taxon>
        <taxon>Bacillati</taxon>
        <taxon>Cyanobacteriota</taxon>
        <taxon>Cyanophyceae</taxon>
        <taxon>Oscillatoriophycideae</taxon>
        <taxon>Oscillatoriales</taxon>
        <taxon>Microcoleaceae</taxon>
        <taxon>Okeania</taxon>
    </lineage>
</organism>
<sequence length="193" mass="21605">MKTFFKQSIAALTTLGVLTFFSLRPVPVRANFFDQKEVEQSRYIAIAVPRAFGPQLLILEQKTDARQCWGESGDRPVLVDPLLLNFDFTGICGRATDSNGYSIRMAGTDLALEYALSLQMSGGDIRLMGISRYDSNAPRLLIGRTYGLADGFTKIILEPGWRFAKRSYGGKELGHIYVTHDWMPTELETNNNN</sequence>
<dbReference type="Pfam" id="PF12565">
    <property type="entry name" value="DUF3747"/>
    <property type="match status" value="1"/>
</dbReference>
<comment type="caution">
    <text evidence="1">The sequence shown here is derived from an EMBL/GenBank/DDBJ whole genome shotgun (WGS) entry which is preliminary data.</text>
</comment>
<proteinExistence type="predicted"/>
<evidence type="ECO:0000313" key="1">
    <source>
        <dbReference type="EMBL" id="RQH34501.1"/>
    </source>
</evidence>
<dbReference type="AlphaFoldDB" id="A0A3N6PPH6"/>
<accession>A0A3N6PPH6</accession>
<dbReference type="OrthoDB" id="9759810at2"/>
<evidence type="ECO:0000313" key="2">
    <source>
        <dbReference type="Proteomes" id="UP000269154"/>
    </source>
</evidence>
<gene>
    <name evidence="1" type="ORF">D5R40_20675</name>
</gene>
<name>A0A3N6PPH6_9CYAN</name>
<protein>
    <submittedName>
        <fullName evidence="1">DUF3747 domain-containing protein</fullName>
    </submittedName>
</protein>
<dbReference type="RefSeq" id="WP_124142697.1">
    <property type="nucleotide sequence ID" value="NZ_CAWOKI010000338.1"/>
</dbReference>
<reference evidence="1 2" key="1">
    <citation type="journal article" date="2018" name="ACS Chem. Biol.">
        <title>Ketoreductase domain dysfunction expands chemodiversity: malyngamide biosynthesis in the cyanobacterium Okeania hirsuta.</title>
        <authorList>
            <person name="Moss N.A."/>
            <person name="Leao T."/>
            <person name="Rankin M."/>
            <person name="McCullough T.M."/>
            <person name="Qu P."/>
            <person name="Korobeynikov A."/>
            <person name="Smith J.L."/>
            <person name="Gerwick L."/>
            <person name="Gerwick W.H."/>
        </authorList>
    </citation>
    <scope>NUCLEOTIDE SEQUENCE [LARGE SCALE GENOMIC DNA]</scope>
    <source>
        <strain evidence="1 2">PAB10Feb10-1</strain>
    </source>
</reference>
<dbReference type="EMBL" id="RCBY01000133">
    <property type="protein sequence ID" value="RQH34501.1"/>
    <property type="molecule type" value="Genomic_DNA"/>
</dbReference>
<dbReference type="InterPro" id="IPR022222">
    <property type="entry name" value="DUF3747"/>
</dbReference>
<dbReference type="Proteomes" id="UP000269154">
    <property type="component" value="Unassembled WGS sequence"/>
</dbReference>
<keyword evidence="2" id="KW-1185">Reference proteome</keyword>